<feature type="region of interest" description="Disordered" evidence="1">
    <location>
        <begin position="327"/>
        <end position="359"/>
    </location>
</feature>
<proteinExistence type="predicted"/>
<dbReference type="Proteomes" id="UP000296049">
    <property type="component" value="Unassembled WGS sequence"/>
</dbReference>
<accession>R0L9Q2</accession>
<gene>
    <name evidence="2" type="ORF">Anapl_11394</name>
</gene>
<sequence length="574" mass="64129">MIAAESKWTQRLTTSFEKHQVKERHLLTAEFKHHWLSAGLGLLIAGYPKAVELMSGELCHSTAGSTRKENNETRERITLVGKGETKGDEWKKSIHPTWCSTAVLVDFFASFLGPILAYCALQYRIEVRQPFTHDDGRLLYNAAVKHILELNLGDHFVQLRLHAFSQYPMAIYEQHSIGLFLKLSTGDKQKQSKQPDLAEDKLFTCLQITALMNTVAQDIAQLPLLCIPLRCRHSGGFSWHSHSSNSDACPDRKLRITGGLIEVPQSKPVASKSCSEEHWCQYVKHIRVAAGMLPAGSEAPKPGWLHCCPAAAATFLGTIQEEYANRKRSATSSSLVRTAKQRQNQVHSPGQQHKDAGPASRVEISFGSRFFDLGKPGSAKVCKQPYKLNAKKHMKLRHRHPSDCPISLLAEKQTCHSELLPVLEMTAEARTGTGAPAGRGGTSLHITSQSSALHRQQGSYFPSTHPKHGCTWGWITGYFNFFSLFEAQLVQLRELYSTCGFLVSFIREFMEVEIENFIQHEILENRKETLQSFPQKKKYDNCGMISKSAAALGASRHTCLSASTEHAREKAKQP</sequence>
<protein>
    <submittedName>
        <fullName evidence="2">Uncharacterized protein</fullName>
    </submittedName>
</protein>
<evidence type="ECO:0000313" key="2">
    <source>
        <dbReference type="EMBL" id="EOA96992.1"/>
    </source>
</evidence>
<evidence type="ECO:0000256" key="1">
    <source>
        <dbReference type="SAM" id="MobiDB-lite"/>
    </source>
</evidence>
<dbReference type="EMBL" id="KB743814">
    <property type="protein sequence ID" value="EOA96992.1"/>
    <property type="molecule type" value="Genomic_DNA"/>
</dbReference>
<evidence type="ECO:0000313" key="3">
    <source>
        <dbReference type="Proteomes" id="UP000296049"/>
    </source>
</evidence>
<feature type="compositionally biased region" description="Polar residues" evidence="1">
    <location>
        <begin position="330"/>
        <end position="351"/>
    </location>
</feature>
<organism evidence="2 3">
    <name type="scientific">Anas platyrhynchos</name>
    <name type="common">Mallard</name>
    <name type="synonym">Anas boschas</name>
    <dbReference type="NCBI Taxonomy" id="8839"/>
    <lineage>
        <taxon>Eukaryota</taxon>
        <taxon>Metazoa</taxon>
        <taxon>Chordata</taxon>
        <taxon>Craniata</taxon>
        <taxon>Vertebrata</taxon>
        <taxon>Euteleostomi</taxon>
        <taxon>Archelosauria</taxon>
        <taxon>Archosauria</taxon>
        <taxon>Dinosauria</taxon>
        <taxon>Saurischia</taxon>
        <taxon>Theropoda</taxon>
        <taxon>Coelurosauria</taxon>
        <taxon>Aves</taxon>
        <taxon>Neognathae</taxon>
        <taxon>Galloanserae</taxon>
        <taxon>Anseriformes</taxon>
        <taxon>Anatidae</taxon>
        <taxon>Anatinae</taxon>
        <taxon>Anas</taxon>
    </lineage>
</organism>
<reference evidence="3" key="1">
    <citation type="journal article" date="2013" name="Nat. Genet.">
        <title>The duck genome and transcriptome provide insight into an avian influenza virus reservoir species.</title>
        <authorList>
            <person name="Huang Y."/>
            <person name="Li Y."/>
            <person name="Burt D.W."/>
            <person name="Chen H."/>
            <person name="Zhang Y."/>
            <person name="Qian W."/>
            <person name="Kim H."/>
            <person name="Gan S."/>
            <person name="Zhao Y."/>
            <person name="Li J."/>
            <person name="Yi K."/>
            <person name="Feng H."/>
            <person name="Zhu P."/>
            <person name="Li B."/>
            <person name="Liu Q."/>
            <person name="Fairley S."/>
            <person name="Magor K.E."/>
            <person name="Du Z."/>
            <person name="Hu X."/>
            <person name="Goodman L."/>
            <person name="Tafer H."/>
            <person name="Vignal A."/>
            <person name="Lee T."/>
            <person name="Kim K.W."/>
            <person name="Sheng Z."/>
            <person name="An Y."/>
            <person name="Searle S."/>
            <person name="Herrero J."/>
            <person name="Groenen M.A."/>
            <person name="Crooijmans R.P."/>
            <person name="Faraut T."/>
            <person name="Cai Q."/>
            <person name="Webster R.G."/>
            <person name="Aldridge J.R."/>
            <person name="Warren W.C."/>
            <person name="Bartschat S."/>
            <person name="Kehr S."/>
            <person name="Marz M."/>
            <person name="Stadler P.F."/>
            <person name="Smith J."/>
            <person name="Kraus R.H."/>
            <person name="Zhao Y."/>
            <person name="Ren L."/>
            <person name="Fei J."/>
            <person name="Morisson M."/>
            <person name="Kaiser P."/>
            <person name="Griffin D.K."/>
            <person name="Rao M."/>
            <person name="Pitel F."/>
            <person name="Wang J."/>
            <person name="Li N."/>
        </authorList>
    </citation>
    <scope>NUCLEOTIDE SEQUENCE [LARGE SCALE GENOMIC DNA]</scope>
</reference>
<name>R0L9Q2_ANAPL</name>
<keyword evidence="3" id="KW-1185">Reference proteome</keyword>
<dbReference type="AlphaFoldDB" id="R0L9Q2"/>